<feature type="compositionally biased region" description="Pro residues" evidence="1">
    <location>
        <begin position="93"/>
        <end position="102"/>
    </location>
</feature>
<accession>A0A844G6X7</accession>
<gene>
    <name evidence="3" type="ORF">FYJ85_17800</name>
</gene>
<keyword evidence="2" id="KW-0812">Transmembrane</keyword>
<evidence type="ECO:0000256" key="1">
    <source>
        <dbReference type="SAM" id="MobiDB-lite"/>
    </source>
</evidence>
<evidence type="ECO:0000313" key="4">
    <source>
        <dbReference type="Proteomes" id="UP000435649"/>
    </source>
</evidence>
<feature type="compositionally biased region" description="Basic and acidic residues" evidence="1">
    <location>
        <begin position="120"/>
        <end position="133"/>
    </location>
</feature>
<keyword evidence="2" id="KW-0472">Membrane</keyword>
<evidence type="ECO:0000313" key="3">
    <source>
        <dbReference type="EMBL" id="MST98893.1"/>
    </source>
</evidence>
<feature type="compositionally biased region" description="Pro residues" evidence="1">
    <location>
        <begin position="58"/>
        <end position="73"/>
    </location>
</feature>
<protein>
    <submittedName>
        <fullName evidence="3">Uncharacterized protein</fullName>
    </submittedName>
</protein>
<keyword evidence="2" id="KW-1133">Transmembrane helix</keyword>
<comment type="caution">
    <text evidence="3">The sequence shown here is derived from an EMBL/GenBank/DDBJ whole genome shotgun (WGS) entry which is preliminary data.</text>
</comment>
<keyword evidence="4" id="KW-1185">Reference proteome</keyword>
<proteinExistence type="predicted"/>
<name>A0A844G6X7_9BACT</name>
<evidence type="ECO:0000256" key="2">
    <source>
        <dbReference type="SAM" id="Phobius"/>
    </source>
</evidence>
<dbReference type="Proteomes" id="UP000435649">
    <property type="component" value="Unassembled WGS sequence"/>
</dbReference>
<dbReference type="RefSeq" id="WP_154419932.1">
    <property type="nucleotide sequence ID" value="NZ_VUNS01000025.1"/>
</dbReference>
<dbReference type="EMBL" id="VUNS01000025">
    <property type="protein sequence ID" value="MST98893.1"/>
    <property type="molecule type" value="Genomic_DNA"/>
</dbReference>
<feature type="transmembrane region" description="Helical" evidence="2">
    <location>
        <begin position="151"/>
        <end position="170"/>
    </location>
</feature>
<feature type="region of interest" description="Disordered" evidence="1">
    <location>
        <begin position="45"/>
        <end position="139"/>
    </location>
</feature>
<dbReference type="AlphaFoldDB" id="A0A844G6X7"/>
<reference evidence="3 4" key="1">
    <citation type="submission" date="2019-08" db="EMBL/GenBank/DDBJ databases">
        <title>In-depth cultivation of the pig gut microbiome towards novel bacterial diversity and tailored functional studies.</title>
        <authorList>
            <person name="Wylensek D."/>
            <person name="Hitch T.C.A."/>
            <person name="Clavel T."/>
        </authorList>
    </citation>
    <scope>NUCLEOTIDE SEQUENCE [LARGE SCALE GENOMIC DNA]</scope>
    <source>
        <strain evidence="3 4">BBE-744-WT-12</strain>
    </source>
</reference>
<organism evidence="3 4">
    <name type="scientific">Victivallis lenta</name>
    <dbReference type="NCBI Taxonomy" id="2606640"/>
    <lineage>
        <taxon>Bacteria</taxon>
        <taxon>Pseudomonadati</taxon>
        <taxon>Lentisphaerota</taxon>
        <taxon>Lentisphaeria</taxon>
        <taxon>Victivallales</taxon>
        <taxon>Victivallaceae</taxon>
        <taxon>Victivallis</taxon>
    </lineage>
</organism>
<sequence>MRTQCTFCGQRFEIGDNYLGKTVGCTNCGKDFVVSALPERKVLRPVPVKPHPERSDFVPPPPPKPAPPPPKVPAPGMGGDLYSLLERQGLAPKTPPPPPPPFSGMKTYDREEEEPASGLDADRMPEASPDRKSSSPFSFDFGGGKGSSGRFLLPIAAAVFALFVIAVLLMNGGGRGRMLIIDELFRENLISLLNAGSEIETMSSRGIDKDRLEASANRLEAQLKLLQANRAAFPADSGDLEAALAKYGQAVTGWRHAIELWDAKRNSSNASWPGFDLSTAYGEAFYRQLESYAGERIAEALNPDKKYLDFDRAVGILLGVSGDHCRAGQTGLLRCLSAQKL</sequence>